<dbReference type="GO" id="GO:0003677">
    <property type="term" value="F:DNA binding"/>
    <property type="evidence" value="ECO:0007669"/>
    <property type="project" value="UniProtKB-KW"/>
</dbReference>
<dbReference type="PATRIC" id="fig|1397.4.peg.4292"/>
<dbReference type="GO" id="GO:0005524">
    <property type="term" value="F:ATP binding"/>
    <property type="evidence" value="ECO:0007669"/>
    <property type="project" value="InterPro"/>
</dbReference>
<dbReference type="GO" id="GO:0003678">
    <property type="term" value="F:DNA helicase activity"/>
    <property type="evidence" value="ECO:0007669"/>
    <property type="project" value="InterPro"/>
</dbReference>
<dbReference type="InterPro" id="IPR016136">
    <property type="entry name" value="DNA_helicase_N/primase_C"/>
</dbReference>
<dbReference type="Proteomes" id="UP000036045">
    <property type="component" value="Unassembled WGS sequence"/>
</dbReference>
<accession>A0A0J1HZT0</accession>
<evidence type="ECO:0000313" key="4">
    <source>
        <dbReference type="EMBL" id="KLV19242.1"/>
    </source>
</evidence>
<protein>
    <recommendedName>
        <fullName evidence="3">DNA helicase DnaB-like N-terminal domain-containing protein</fullName>
    </recommendedName>
</protein>
<organism evidence="4 5">
    <name type="scientific">Niallia circulans</name>
    <name type="common">Bacillus circulans</name>
    <dbReference type="NCBI Taxonomy" id="1397"/>
    <lineage>
        <taxon>Bacteria</taxon>
        <taxon>Bacillati</taxon>
        <taxon>Bacillota</taxon>
        <taxon>Bacilli</taxon>
        <taxon>Bacillales</taxon>
        <taxon>Bacillaceae</taxon>
        <taxon>Niallia</taxon>
    </lineage>
</organism>
<sequence>MVTVSEQLNQKGILEDVGGVTYLTQLAGSVPTTANTIYYCDLVKSKSLRRRGIEAAKNIRYLSEVQEFEYDETFLTEVENQALKIRSMAFSLLASHWEASRKCTSSIDKD</sequence>
<evidence type="ECO:0000256" key="2">
    <source>
        <dbReference type="ARBA" id="ARBA00023125"/>
    </source>
</evidence>
<keyword evidence="2" id="KW-0238">DNA-binding</keyword>
<dbReference type="InterPro" id="IPR007693">
    <property type="entry name" value="DNA_helicase_DnaB-like_N"/>
</dbReference>
<dbReference type="PANTHER" id="PTHR30153:SF2">
    <property type="entry name" value="REPLICATIVE DNA HELICASE"/>
    <property type="match status" value="1"/>
</dbReference>
<gene>
    <name evidence="4" type="ORF">ABW02_23915</name>
</gene>
<reference evidence="4 5" key="1">
    <citation type="submission" date="2015-05" db="EMBL/GenBank/DDBJ databases">
        <title>Whole genome sequence and identification of bacterial endophytes from Costus igneus.</title>
        <authorList>
            <person name="Lee Y.P."/>
            <person name="Gan H.M."/>
            <person name="Eng W."/>
            <person name="Wheatley M.S."/>
            <person name="Caraballo A."/>
            <person name="Polter S."/>
            <person name="Savka M.A."/>
            <person name="Hudson A.O."/>
        </authorList>
    </citation>
    <scope>NUCLEOTIDE SEQUENCE [LARGE SCALE GENOMIC DNA]</scope>
    <source>
        <strain evidence="4 5">RIT379</strain>
    </source>
</reference>
<dbReference type="InterPro" id="IPR036185">
    <property type="entry name" value="DNA_heli_DnaB-like_N_sf"/>
</dbReference>
<evidence type="ECO:0000259" key="3">
    <source>
        <dbReference type="Pfam" id="PF00772"/>
    </source>
</evidence>
<dbReference type="AlphaFoldDB" id="A0A0J1HZT0"/>
<dbReference type="PANTHER" id="PTHR30153">
    <property type="entry name" value="REPLICATIVE DNA HELICASE DNAB"/>
    <property type="match status" value="1"/>
</dbReference>
<feature type="domain" description="DNA helicase DnaB-like N-terminal" evidence="3">
    <location>
        <begin position="1"/>
        <end position="44"/>
    </location>
</feature>
<name>A0A0J1HZT0_NIACI</name>
<dbReference type="Gene3D" id="1.10.860.10">
    <property type="entry name" value="DNAb Helicase, Chain A"/>
    <property type="match status" value="1"/>
</dbReference>
<dbReference type="GO" id="GO:0006260">
    <property type="term" value="P:DNA replication"/>
    <property type="evidence" value="ECO:0007669"/>
    <property type="project" value="UniProtKB-KW"/>
</dbReference>
<dbReference type="SUPFAM" id="SSF48024">
    <property type="entry name" value="N-terminal domain of DnaB helicase"/>
    <property type="match status" value="1"/>
</dbReference>
<dbReference type="Pfam" id="PF00772">
    <property type="entry name" value="DnaB"/>
    <property type="match status" value="1"/>
</dbReference>
<dbReference type="EMBL" id="LDPH01000041">
    <property type="protein sequence ID" value="KLV19242.1"/>
    <property type="molecule type" value="Genomic_DNA"/>
</dbReference>
<dbReference type="RefSeq" id="WP_031538341.1">
    <property type="nucleotide sequence ID" value="NZ_JADYUA010000103.1"/>
</dbReference>
<comment type="caution">
    <text evidence="4">The sequence shown here is derived from an EMBL/GenBank/DDBJ whole genome shotgun (WGS) entry which is preliminary data.</text>
</comment>
<proteinExistence type="predicted"/>
<dbReference type="GO" id="GO:0005829">
    <property type="term" value="C:cytosol"/>
    <property type="evidence" value="ECO:0007669"/>
    <property type="project" value="TreeGrafter"/>
</dbReference>
<evidence type="ECO:0000313" key="5">
    <source>
        <dbReference type="Proteomes" id="UP000036045"/>
    </source>
</evidence>
<keyword evidence="1" id="KW-0235">DNA replication</keyword>
<keyword evidence="5" id="KW-1185">Reference proteome</keyword>
<evidence type="ECO:0000256" key="1">
    <source>
        <dbReference type="ARBA" id="ARBA00022705"/>
    </source>
</evidence>